<dbReference type="PANTHER" id="PTHR23501">
    <property type="entry name" value="MAJOR FACILITATOR SUPERFAMILY"/>
    <property type="match status" value="1"/>
</dbReference>
<accession>A0AAJ0M3A8</accession>
<dbReference type="FunFam" id="1.20.1720.10:FF:000012">
    <property type="entry name" value="MFS toxin efflux pump (AflT)"/>
    <property type="match status" value="1"/>
</dbReference>
<name>A0AAJ0M3A8_9PEZI</name>
<feature type="transmembrane region" description="Helical" evidence="7">
    <location>
        <begin position="345"/>
        <end position="365"/>
    </location>
</feature>
<evidence type="ECO:0000256" key="7">
    <source>
        <dbReference type="SAM" id="Phobius"/>
    </source>
</evidence>
<feature type="compositionally biased region" description="Basic and acidic residues" evidence="6">
    <location>
        <begin position="34"/>
        <end position="49"/>
    </location>
</feature>
<evidence type="ECO:0000256" key="6">
    <source>
        <dbReference type="SAM" id="MobiDB-lite"/>
    </source>
</evidence>
<feature type="transmembrane region" description="Helical" evidence="7">
    <location>
        <begin position="470"/>
        <end position="492"/>
    </location>
</feature>
<dbReference type="GO" id="GO:0022857">
    <property type="term" value="F:transmembrane transporter activity"/>
    <property type="evidence" value="ECO:0007669"/>
    <property type="project" value="InterPro"/>
</dbReference>
<reference evidence="9" key="1">
    <citation type="journal article" date="2023" name="Mol. Phylogenet. Evol.">
        <title>Genome-scale phylogeny and comparative genomics of the fungal order Sordariales.</title>
        <authorList>
            <person name="Hensen N."/>
            <person name="Bonometti L."/>
            <person name="Westerberg I."/>
            <person name="Brannstrom I.O."/>
            <person name="Guillou S."/>
            <person name="Cros-Aarteil S."/>
            <person name="Calhoun S."/>
            <person name="Haridas S."/>
            <person name="Kuo A."/>
            <person name="Mondo S."/>
            <person name="Pangilinan J."/>
            <person name="Riley R."/>
            <person name="LaButti K."/>
            <person name="Andreopoulos B."/>
            <person name="Lipzen A."/>
            <person name="Chen C."/>
            <person name="Yan M."/>
            <person name="Daum C."/>
            <person name="Ng V."/>
            <person name="Clum A."/>
            <person name="Steindorff A."/>
            <person name="Ohm R.A."/>
            <person name="Martin F."/>
            <person name="Silar P."/>
            <person name="Natvig D.O."/>
            <person name="Lalanne C."/>
            <person name="Gautier V."/>
            <person name="Ament-Velasquez S.L."/>
            <person name="Kruys A."/>
            <person name="Hutchinson M.I."/>
            <person name="Powell A.J."/>
            <person name="Barry K."/>
            <person name="Miller A.N."/>
            <person name="Grigoriev I.V."/>
            <person name="Debuchy R."/>
            <person name="Gladieux P."/>
            <person name="Hiltunen Thoren M."/>
            <person name="Johannesson H."/>
        </authorList>
    </citation>
    <scope>NUCLEOTIDE SEQUENCE</scope>
    <source>
        <strain evidence="9">CBS 333.67</strain>
    </source>
</reference>
<evidence type="ECO:0000313" key="10">
    <source>
        <dbReference type="Proteomes" id="UP001273166"/>
    </source>
</evidence>
<dbReference type="Pfam" id="PF07690">
    <property type="entry name" value="MFS_1"/>
    <property type="match status" value="1"/>
</dbReference>
<sequence length="586" mass="61164">MTSSQADTPLRRLSREDYASPQKPPDAIVPCEPELSKESDASLTDKVEVEGDGGGTGSDTEVSAPAENDTVSYPSGATLAVVVVALALSVFLSALDIAIVATAIPKITDEFRGLDKTSWYGAAFFLTSGSFQASWGKAYKYFDLKHTFLAAIALFELGSLLCGAAPNANTLIAGRAVAGIGCAGMSTGGYVIIAVVVEPRRRPSYTGIIGFAYCFASVVGPLVGGAITSTTTWRWCFYINLPIGAVTVLIILLFFRTPPAAKPVPASWREKILQADPVGVGLVMAALVCYSLAMQYGGQSKAWNSSEVIGLLVGFVLIATVFAAWERYSGERATLPMRLLGQRHVYLGSAYASLFAGSYYLVIYYLPIYFQSVGGASPIMSGVDILPLILAATVAVVSSGIFITKTGHAIPLQVCSAVTACIGSGLLYTLGVTTSLDKRLGYQIIGAIGWGAGFQIPAITCQALAEPEDIASVTAVVLFFLNIGSGILLSAAESAFANTLVASLPAMAPGVDPAAVLHTGATELRSHFPEDKMRGILEAYMAGIKVAFALAITASGLALVIAVLTGVLGRWRRLDPEAAKAAAVPG</sequence>
<evidence type="ECO:0000256" key="5">
    <source>
        <dbReference type="ARBA" id="ARBA00023136"/>
    </source>
</evidence>
<keyword evidence="4 7" id="KW-1133">Transmembrane helix</keyword>
<feature type="transmembrane region" description="Helical" evidence="7">
    <location>
        <begin position="440"/>
        <end position="458"/>
    </location>
</feature>
<feature type="transmembrane region" description="Helical" evidence="7">
    <location>
        <begin position="539"/>
        <end position="564"/>
    </location>
</feature>
<feature type="transmembrane region" description="Helical" evidence="7">
    <location>
        <begin position="147"/>
        <end position="166"/>
    </location>
</feature>
<dbReference type="Gene3D" id="1.20.1250.20">
    <property type="entry name" value="MFS general substrate transporter like domains"/>
    <property type="match status" value="1"/>
</dbReference>
<feature type="transmembrane region" description="Helical" evidence="7">
    <location>
        <begin position="308"/>
        <end position="325"/>
    </location>
</feature>
<dbReference type="AlphaFoldDB" id="A0AAJ0M3A8"/>
<keyword evidence="5 7" id="KW-0472">Membrane</keyword>
<dbReference type="SUPFAM" id="SSF103473">
    <property type="entry name" value="MFS general substrate transporter"/>
    <property type="match status" value="1"/>
</dbReference>
<dbReference type="PROSITE" id="PS50850">
    <property type="entry name" value="MFS"/>
    <property type="match status" value="1"/>
</dbReference>
<feature type="transmembrane region" description="Helical" evidence="7">
    <location>
        <begin position="117"/>
        <end position="135"/>
    </location>
</feature>
<dbReference type="InterPro" id="IPR020846">
    <property type="entry name" value="MFS_dom"/>
</dbReference>
<evidence type="ECO:0000259" key="8">
    <source>
        <dbReference type="PROSITE" id="PS50850"/>
    </source>
</evidence>
<comment type="caution">
    <text evidence="9">The sequence shown here is derived from an EMBL/GenBank/DDBJ whole genome shotgun (WGS) entry which is preliminary data.</text>
</comment>
<proteinExistence type="predicted"/>
<dbReference type="RefSeq" id="XP_062723163.1">
    <property type="nucleotide sequence ID" value="XM_062870344.1"/>
</dbReference>
<feature type="transmembrane region" description="Helical" evidence="7">
    <location>
        <begin position="79"/>
        <end position="105"/>
    </location>
</feature>
<reference evidence="9" key="2">
    <citation type="submission" date="2023-06" db="EMBL/GenBank/DDBJ databases">
        <authorList>
            <consortium name="Lawrence Berkeley National Laboratory"/>
            <person name="Mondo S.J."/>
            <person name="Hensen N."/>
            <person name="Bonometti L."/>
            <person name="Westerberg I."/>
            <person name="Brannstrom I.O."/>
            <person name="Guillou S."/>
            <person name="Cros-Aarteil S."/>
            <person name="Calhoun S."/>
            <person name="Haridas S."/>
            <person name="Kuo A."/>
            <person name="Pangilinan J."/>
            <person name="Riley R."/>
            <person name="Labutti K."/>
            <person name="Andreopoulos B."/>
            <person name="Lipzen A."/>
            <person name="Chen C."/>
            <person name="Yanf M."/>
            <person name="Daum C."/>
            <person name="Ng V."/>
            <person name="Clum A."/>
            <person name="Steindorff A."/>
            <person name="Ohm R."/>
            <person name="Martin F."/>
            <person name="Silar P."/>
            <person name="Natvig D."/>
            <person name="Lalanne C."/>
            <person name="Gautier V."/>
            <person name="Ament-Velasquez S.L."/>
            <person name="Kruys A."/>
            <person name="Hutchinson M.I."/>
            <person name="Powell A.J."/>
            <person name="Barry K."/>
            <person name="Miller A.N."/>
            <person name="Grigoriev I.V."/>
            <person name="Debuchy R."/>
            <person name="Gladieux P."/>
            <person name="Thoren M.H."/>
            <person name="Johannesson H."/>
        </authorList>
    </citation>
    <scope>NUCLEOTIDE SEQUENCE</scope>
    <source>
        <strain evidence="9">CBS 333.67</strain>
    </source>
</reference>
<dbReference type="EMBL" id="JAUDZG010000003">
    <property type="protein sequence ID" value="KAK3307383.1"/>
    <property type="molecule type" value="Genomic_DNA"/>
</dbReference>
<evidence type="ECO:0000256" key="1">
    <source>
        <dbReference type="ARBA" id="ARBA00004141"/>
    </source>
</evidence>
<keyword evidence="2" id="KW-0813">Transport</keyword>
<feature type="region of interest" description="Disordered" evidence="6">
    <location>
        <begin position="1"/>
        <end position="68"/>
    </location>
</feature>
<evidence type="ECO:0000256" key="3">
    <source>
        <dbReference type="ARBA" id="ARBA00022692"/>
    </source>
</evidence>
<keyword evidence="10" id="KW-1185">Reference proteome</keyword>
<feature type="compositionally biased region" description="Basic and acidic residues" evidence="6">
    <location>
        <begin position="9"/>
        <end position="18"/>
    </location>
</feature>
<dbReference type="InterPro" id="IPR036259">
    <property type="entry name" value="MFS_trans_sf"/>
</dbReference>
<feature type="domain" description="Major facilitator superfamily (MFS) profile" evidence="8">
    <location>
        <begin position="82"/>
        <end position="573"/>
    </location>
</feature>
<evidence type="ECO:0000313" key="9">
    <source>
        <dbReference type="EMBL" id="KAK3307383.1"/>
    </source>
</evidence>
<organism evidence="9 10">
    <name type="scientific">Chaetomium strumarium</name>
    <dbReference type="NCBI Taxonomy" id="1170767"/>
    <lineage>
        <taxon>Eukaryota</taxon>
        <taxon>Fungi</taxon>
        <taxon>Dikarya</taxon>
        <taxon>Ascomycota</taxon>
        <taxon>Pezizomycotina</taxon>
        <taxon>Sordariomycetes</taxon>
        <taxon>Sordariomycetidae</taxon>
        <taxon>Sordariales</taxon>
        <taxon>Chaetomiaceae</taxon>
        <taxon>Chaetomium</taxon>
    </lineage>
</organism>
<dbReference type="InterPro" id="IPR011701">
    <property type="entry name" value="MFS"/>
</dbReference>
<keyword evidence="3 7" id="KW-0812">Transmembrane</keyword>
<feature type="transmembrane region" description="Helical" evidence="7">
    <location>
        <begin position="275"/>
        <end position="296"/>
    </location>
</feature>
<feature type="transmembrane region" description="Helical" evidence="7">
    <location>
        <begin position="235"/>
        <end position="255"/>
    </location>
</feature>
<dbReference type="Proteomes" id="UP001273166">
    <property type="component" value="Unassembled WGS sequence"/>
</dbReference>
<gene>
    <name evidence="9" type="ORF">B0T15DRAFT_554077</name>
</gene>
<dbReference type="GeneID" id="87889173"/>
<dbReference type="PANTHER" id="PTHR23501:SF177">
    <property type="entry name" value="MAJOR FACILITATOR SUPERFAMILY (MFS) PROFILE DOMAIN-CONTAINING PROTEIN-RELATED"/>
    <property type="match status" value="1"/>
</dbReference>
<dbReference type="CDD" id="cd17502">
    <property type="entry name" value="MFS_Azr1_MDR_like"/>
    <property type="match status" value="1"/>
</dbReference>
<evidence type="ECO:0000256" key="4">
    <source>
        <dbReference type="ARBA" id="ARBA00022989"/>
    </source>
</evidence>
<comment type="subcellular location">
    <subcellularLocation>
        <location evidence="1">Membrane</location>
        <topology evidence="1">Multi-pass membrane protein</topology>
    </subcellularLocation>
</comment>
<evidence type="ECO:0000256" key="2">
    <source>
        <dbReference type="ARBA" id="ARBA00022448"/>
    </source>
</evidence>
<protein>
    <submittedName>
        <fullName evidence="9">Major facilitator superfamily domain-containing protein</fullName>
    </submittedName>
</protein>
<feature type="transmembrane region" description="Helical" evidence="7">
    <location>
        <begin position="172"/>
        <end position="196"/>
    </location>
</feature>
<feature type="transmembrane region" description="Helical" evidence="7">
    <location>
        <begin position="410"/>
        <end position="428"/>
    </location>
</feature>
<feature type="transmembrane region" description="Helical" evidence="7">
    <location>
        <begin position="208"/>
        <end position="229"/>
    </location>
</feature>
<dbReference type="GO" id="GO:0005886">
    <property type="term" value="C:plasma membrane"/>
    <property type="evidence" value="ECO:0007669"/>
    <property type="project" value="TreeGrafter"/>
</dbReference>